<keyword evidence="5 9" id="KW-0418">Kinase</keyword>
<protein>
    <recommendedName>
        <fullName evidence="9">Aspartokinase</fullName>
        <ecNumber evidence="9">2.7.2.4</ecNumber>
    </recommendedName>
</protein>
<organism evidence="12 13">
    <name type="scientific">Fodinibius sediminis</name>
    <dbReference type="NCBI Taxonomy" id="1214077"/>
    <lineage>
        <taxon>Bacteria</taxon>
        <taxon>Pseudomonadati</taxon>
        <taxon>Balneolota</taxon>
        <taxon>Balneolia</taxon>
        <taxon>Balneolales</taxon>
        <taxon>Balneolaceae</taxon>
        <taxon>Fodinibius</taxon>
    </lineage>
</organism>
<evidence type="ECO:0000256" key="6">
    <source>
        <dbReference type="ARBA" id="ARBA00022840"/>
    </source>
</evidence>
<dbReference type="InterPro" id="IPR018042">
    <property type="entry name" value="Aspartate_kinase_CS"/>
</dbReference>
<dbReference type="PROSITE" id="PS00324">
    <property type="entry name" value="ASPARTOKINASE"/>
    <property type="match status" value="1"/>
</dbReference>
<keyword evidence="10" id="KW-0028">Amino-acid biosynthesis</keyword>
<dbReference type="PIRSF" id="PIRSF000726">
    <property type="entry name" value="Asp_kin"/>
    <property type="match status" value="1"/>
</dbReference>
<feature type="binding site" evidence="8">
    <location>
        <position position="241"/>
    </location>
    <ligand>
        <name>ATP</name>
        <dbReference type="ChEBI" id="CHEBI:30616"/>
    </ligand>
</feature>
<feature type="binding site" evidence="8">
    <location>
        <position position="236"/>
    </location>
    <ligand>
        <name>ATP</name>
        <dbReference type="ChEBI" id="CHEBI:30616"/>
    </ligand>
</feature>
<dbReference type="Gene3D" id="1.20.120.1320">
    <property type="entry name" value="Aspartokinase, catalytic domain"/>
    <property type="match status" value="1"/>
</dbReference>
<dbReference type="SUPFAM" id="SSF53633">
    <property type="entry name" value="Carbamate kinase-like"/>
    <property type="match status" value="1"/>
</dbReference>
<dbReference type="Gene3D" id="3.30.70.260">
    <property type="match status" value="2"/>
</dbReference>
<dbReference type="PANTHER" id="PTHR21499:SF59">
    <property type="entry name" value="ASPARTOKINASE"/>
    <property type="match status" value="1"/>
</dbReference>
<dbReference type="AlphaFoldDB" id="A0A521D4J2"/>
<dbReference type="GO" id="GO:0005524">
    <property type="term" value="F:ATP binding"/>
    <property type="evidence" value="ECO:0007669"/>
    <property type="project" value="UniProtKB-KW"/>
</dbReference>
<feature type="binding site" evidence="8">
    <location>
        <begin position="230"/>
        <end position="231"/>
    </location>
    <ligand>
        <name>ATP</name>
        <dbReference type="ChEBI" id="CHEBI:30616"/>
    </ligand>
</feature>
<dbReference type="NCBIfam" id="TIGR00657">
    <property type="entry name" value="asp_kinases"/>
    <property type="match status" value="1"/>
</dbReference>
<dbReference type="EC" id="2.7.2.4" evidence="9"/>
<dbReference type="InterPro" id="IPR036393">
    <property type="entry name" value="AceGlu_kinase-like_sf"/>
</dbReference>
<keyword evidence="6 8" id="KW-0067">ATP-binding</keyword>
<evidence type="ECO:0000256" key="2">
    <source>
        <dbReference type="ARBA" id="ARBA00010122"/>
    </source>
</evidence>
<gene>
    <name evidence="12" type="ORF">SAMN06265218_108136</name>
</gene>
<evidence type="ECO:0000256" key="8">
    <source>
        <dbReference type="PIRSR" id="PIRSR000726-1"/>
    </source>
</evidence>
<dbReference type="OrthoDB" id="9799110at2"/>
<feature type="domain" description="Aspartate/glutamate/uridylate kinase" evidence="11">
    <location>
        <begin position="3"/>
        <end position="287"/>
    </location>
</feature>
<evidence type="ECO:0000313" key="12">
    <source>
        <dbReference type="EMBL" id="SMO66608.1"/>
    </source>
</evidence>
<proteinExistence type="inferred from homology"/>
<evidence type="ECO:0000259" key="11">
    <source>
        <dbReference type="Pfam" id="PF00696"/>
    </source>
</evidence>
<dbReference type="UniPathway" id="UPA00050">
    <property type="reaction ID" value="UER00461"/>
</dbReference>
<evidence type="ECO:0000256" key="5">
    <source>
        <dbReference type="ARBA" id="ARBA00022777"/>
    </source>
</evidence>
<dbReference type="InterPro" id="IPR005260">
    <property type="entry name" value="Asp_kin_monofn"/>
</dbReference>
<dbReference type="Proteomes" id="UP000317593">
    <property type="component" value="Unassembled WGS sequence"/>
</dbReference>
<dbReference type="GO" id="GO:0009089">
    <property type="term" value="P:lysine biosynthetic process via diaminopimelate"/>
    <property type="evidence" value="ECO:0007669"/>
    <property type="project" value="UniProtKB-UniPathway"/>
</dbReference>
<comment type="catalytic activity">
    <reaction evidence="7 9">
        <text>L-aspartate + ATP = 4-phospho-L-aspartate + ADP</text>
        <dbReference type="Rhea" id="RHEA:23776"/>
        <dbReference type="ChEBI" id="CHEBI:29991"/>
        <dbReference type="ChEBI" id="CHEBI:30616"/>
        <dbReference type="ChEBI" id="CHEBI:57535"/>
        <dbReference type="ChEBI" id="CHEBI:456216"/>
        <dbReference type="EC" id="2.7.2.4"/>
    </reaction>
</comment>
<keyword evidence="3 9" id="KW-0808">Transferase</keyword>
<reference evidence="12 13" key="1">
    <citation type="submission" date="2017-05" db="EMBL/GenBank/DDBJ databases">
        <authorList>
            <person name="Varghese N."/>
            <person name="Submissions S."/>
        </authorList>
    </citation>
    <scope>NUCLEOTIDE SEQUENCE [LARGE SCALE GENOMIC DNA]</scope>
    <source>
        <strain evidence="12 13">DSM 21194</strain>
    </source>
</reference>
<dbReference type="CDD" id="cd04243">
    <property type="entry name" value="AAK_AK-HSDH-like"/>
    <property type="match status" value="1"/>
</dbReference>
<dbReference type="EMBL" id="FXTH01000008">
    <property type="protein sequence ID" value="SMO66608.1"/>
    <property type="molecule type" value="Genomic_DNA"/>
</dbReference>
<evidence type="ECO:0000256" key="1">
    <source>
        <dbReference type="ARBA" id="ARBA00004766"/>
    </source>
</evidence>
<feature type="binding site" evidence="8">
    <location>
        <begin position="266"/>
        <end position="267"/>
    </location>
    <ligand>
        <name>ATP</name>
        <dbReference type="ChEBI" id="CHEBI:30616"/>
    </ligand>
</feature>
<dbReference type="InterPro" id="IPR001048">
    <property type="entry name" value="Asp/Glu/Uridylate_kinase"/>
</dbReference>
<dbReference type="Pfam" id="PF00696">
    <property type="entry name" value="AA_kinase"/>
    <property type="match status" value="1"/>
</dbReference>
<dbReference type="UniPathway" id="UPA00034">
    <property type="reaction ID" value="UER00015"/>
</dbReference>
<dbReference type="PANTHER" id="PTHR21499">
    <property type="entry name" value="ASPARTATE KINASE"/>
    <property type="match status" value="1"/>
</dbReference>
<comment type="pathway">
    <text evidence="10">Amino-acid biosynthesis; L-methionine biosynthesis via de novo pathway; L-homoserine from L-aspartate: step 1/3.</text>
</comment>
<dbReference type="Gene3D" id="3.40.1160.10">
    <property type="entry name" value="Acetylglutamate kinase-like"/>
    <property type="match status" value="1"/>
</dbReference>
<dbReference type="InterPro" id="IPR042199">
    <property type="entry name" value="AsparK_Bifunc_asparK/hSer_DH"/>
</dbReference>
<keyword evidence="4 8" id="KW-0547">Nucleotide-binding</keyword>
<dbReference type="GO" id="GO:0004072">
    <property type="term" value="F:aspartate kinase activity"/>
    <property type="evidence" value="ECO:0007669"/>
    <property type="project" value="UniProtKB-EC"/>
</dbReference>
<dbReference type="InterPro" id="IPR001341">
    <property type="entry name" value="Asp_kinase"/>
</dbReference>
<comment type="pathway">
    <text evidence="1 10">Amino-acid biosynthesis; L-lysine biosynthesis via DAP pathway; (S)-tetrahydrodipicolinate from L-aspartate: step 1/4.</text>
</comment>
<evidence type="ECO:0000256" key="4">
    <source>
        <dbReference type="ARBA" id="ARBA00022741"/>
    </source>
</evidence>
<accession>A0A521D4J2</accession>
<dbReference type="GO" id="GO:0009088">
    <property type="term" value="P:threonine biosynthetic process"/>
    <property type="evidence" value="ECO:0007669"/>
    <property type="project" value="UniProtKB-UniPathway"/>
</dbReference>
<dbReference type="RefSeq" id="WP_142714557.1">
    <property type="nucleotide sequence ID" value="NZ_FXTH01000008.1"/>
</dbReference>
<evidence type="ECO:0000313" key="13">
    <source>
        <dbReference type="Proteomes" id="UP000317593"/>
    </source>
</evidence>
<evidence type="ECO:0000256" key="9">
    <source>
        <dbReference type="RuleBase" id="RU003448"/>
    </source>
</evidence>
<evidence type="ECO:0000256" key="3">
    <source>
        <dbReference type="ARBA" id="ARBA00022679"/>
    </source>
</evidence>
<comment type="similarity">
    <text evidence="2 9">Belongs to the aspartokinase family.</text>
</comment>
<evidence type="ECO:0000256" key="10">
    <source>
        <dbReference type="RuleBase" id="RU004249"/>
    </source>
</evidence>
<dbReference type="GO" id="GO:0005829">
    <property type="term" value="C:cytosol"/>
    <property type="evidence" value="ECO:0007669"/>
    <property type="project" value="TreeGrafter"/>
</dbReference>
<comment type="pathway">
    <text evidence="10">Amino-acid biosynthesis; L-threonine biosynthesis; L-threonine from L-aspartate: step 1/5.</text>
</comment>
<keyword evidence="13" id="KW-1185">Reference proteome</keyword>
<evidence type="ECO:0000256" key="7">
    <source>
        <dbReference type="ARBA" id="ARBA00047872"/>
    </source>
</evidence>
<sequence length="453" mass="49713">MHVLKFGGTSMDNAQNWHRVLNIIRQYKQPFIVVSATARTTRQLLNAAQTALSDPEQAQKEVLNIQQRHLELVANFLHECSSHAPAVGDRCKQWIYTQGKRLMRRLDNIHHARHLSERDKDAVLATGELLSSYLLAQCAEACGLSTHWIDAGRVIRTDSNFGDAQPDIDCIRSYISQEMQSIASRQIPIMGGYYGKNAGGDFTTLGFEGSDFSASIVGAALSARSIEIWTDVSGIYTCDPRIVANARPVPNLSFEEAGQLAHFGAKVLHPSTTWPAARKNIPILVKNIFSPCQPGTTISTEGGTNGLAKAMALKNNMVTLTVTAERPMPAENLLGAMFDLPEAKRLSMQILTLTGTSFTAAVEQADAGRKLIPVLENLGYVEIIEHQSIIGLVGCTPRLSSILMGHMLDSFDAEMLSLLSFNPTKRILNAVVDERNVIPAVQALHRRLFLESQ</sequence>
<name>A0A521D4J2_9BACT</name>
<dbReference type="GO" id="GO:0009090">
    <property type="term" value="P:homoserine biosynthetic process"/>
    <property type="evidence" value="ECO:0007669"/>
    <property type="project" value="TreeGrafter"/>
</dbReference>
<dbReference type="UniPathway" id="UPA00051">
    <property type="reaction ID" value="UER00462"/>
</dbReference>